<feature type="transmembrane region" description="Helical" evidence="1">
    <location>
        <begin position="464"/>
        <end position="482"/>
    </location>
</feature>
<dbReference type="Gene3D" id="3.30.2090.10">
    <property type="entry name" value="Multidrug efflux transporter AcrB TolC docking domain, DN and DC subdomains"/>
    <property type="match status" value="2"/>
</dbReference>
<dbReference type="OrthoDB" id="9806532at2"/>
<protein>
    <submittedName>
        <fullName evidence="2">Efflux RND transporter permease subunit</fullName>
    </submittedName>
</protein>
<dbReference type="PANTHER" id="PTHR32063:SF77">
    <property type="entry name" value="ACR FAMILY TRANSPORT PROTEIN"/>
    <property type="match status" value="1"/>
</dbReference>
<dbReference type="AlphaFoldDB" id="A0A558QYC4"/>
<dbReference type="Gene3D" id="3.30.70.1440">
    <property type="entry name" value="Multidrug efflux transporter AcrB pore domain"/>
    <property type="match status" value="1"/>
</dbReference>
<keyword evidence="3" id="KW-1185">Reference proteome</keyword>
<keyword evidence="1" id="KW-1133">Transmembrane helix</keyword>
<proteinExistence type="predicted"/>
<feature type="transmembrane region" description="Helical" evidence="1">
    <location>
        <begin position="868"/>
        <end position="887"/>
    </location>
</feature>
<dbReference type="EMBL" id="VNIM01000073">
    <property type="protein sequence ID" value="TVV72067.1"/>
    <property type="molecule type" value="Genomic_DNA"/>
</dbReference>
<dbReference type="InterPro" id="IPR027463">
    <property type="entry name" value="AcrB_DN_DC_subdom"/>
</dbReference>
<evidence type="ECO:0000313" key="3">
    <source>
        <dbReference type="Proteomes" id="UP000318681"/>
    </source>
</evidence>
<reference evidence="2 3" key="1">
    <citation type="submission" date="2019-07" db="EMBL/GenBank/DDBJ databases">
        <title>Sphingomonas solaris sp. nov., isolated from a solar panel from Boston, Massachusetts.</title>
        <authorList>
            <person name="Tanner K."/>
            <person name="Pascual J."/>
            <person name="Mancuso C."/>
            <person name="Pereto J."/>
            <person name="Khalil A."/>
            <person name="Vilanova C."/>
        </authorList>
    </citation>
    <scope>NUCLEOTIDE SEQUENCE [LARGE SCALE GENOMIC DNA]</scope>
    <source>
        <strain evidence="2 3">R4DWN</strain>
    </source>
</reference>
<dbReference type="PANTHER" id="PTHR32063">
    <property type="match status" value="1"/>
</dbReference>
<feature type="transmembrane region" description="Helical" evidence="1">
    <location>
        <begin position="966"/>
        <end position="993"/>
    </location>
</feature>
<organism evidence="2 3">
    <name type="scientific">Alterirhizorhabdus solaris</name>
    <dbReference type="NCBI Taxonomy" id="2529389"/>
    <lineage>
        <taxon>Bacteria</taxon>
        <taxon>Pseudomonadati</taxon>
        <taxon>Pseudomonadota</taxon>
        <taxon>Alphaproteobacteria</taxon>
        <taxon>Sphingomonadales</taxon>
        <taxon>Rhizorhabdaceae</taxon>
        <taxon>Alterirhizorhabdus</taxon>
    </lineage>
</organism>
<feature type="transmembrane region" description="Helical" evidence="1">
    <location>
        <begin position="837"/>
        <end position="856"/>
    </location>
</feature>
<keyword evidence="1" id="KW-0472">Membrane</keyword>
<evidence type="ECO:0000256" key="1">
    <source>
        <dbReference type="SAM" id="Phobius"/>
    </source>
</evidence>
<dbReference type="SUPFAM" id="SSF82866">
    <property type="entry name" value="Multidrug efflux transporter AcrB transmembrane domain"/>
    <property type="match status" value="2"/>
</dbReference>
<name>A0A558QYC4_9SPHN</name>
<comment type="caution">
    <text evidence="2">The sequence shown here is derived from an EMBL/GenBank/DDBJ whole genome shotgun (WGS) entry which is preliminary data.</text>
</comment>
<feature type="transmembrane region" description="Helical" evidence="1">
    <location>
        <begin position="361"/>
        <end position="378"/>
    </location>
</feature>
<accession>A0A558QYC4</accession>
<dbReference type="GO" id="GO:0005886">
    <property type="term" value="C:plasma membrane"/>
    <property type="evidence" value="ECO:0007669"/>
    <property type="project" value="TreeGrafter"/>
</dbReference>
<feature type="transmembrane region" description="Helical" evidence="1">
    <location>
        <begin position="893"/>
        <end position="914"/>
    </location>
</feature>
<dbReference type="GO" id="GO:0042910">
    <property type="term" value="F:xenobiotic transmembrane transporter activity"/>
    <property type="evidence" value="ECO:0007669"/>
    <property type="project" value="TreeGrafter"/>
</dbReference>
<feature type="transmembrane region" description="Helical" evidence="1">
    <location>
        <begin position="520"/>
        <end position="544"/>
    </location>
</feature>
<dbReference type="SUPFAM" id="SSF82693">
    <property type="entry name" value="Multidrug efflux transporter AcrB pore domain, PN1, PN2, PC1 and PC2 subdomains"/>
    <property type="match status" value="3"/>
</dbReference>
<dbReference type="Gene3D" id="3.30.70.1430">
    <property type="entry name" value="Multidrug efflux transporter AcrB pore domain"/>
    <property type="match status" value="2"/>
</dbReference>
<feature type="transmembrane region" description="Helical" evidence="1">
    <location>
        <begin position="390"/>
        <end position="412"/>
    </location>
</feature>
<evidence type="ECO:0000313" key="2">
    <source>
        <dbReference type="EMBL" id="TVV72067.1"/>
    </source>
</evidence>
<gene>
    <name evidence="2" type="ORF">FOY91_15500</name>
</gene>
<dbReference type="RefSeq" id="WP_145153994.1">
    <property type="nucleotide sequence ID" value="NZ_VNIM01000073.1"/>
</dbReference>
<sequence length="1023" mass="109592">MNFRNISAWAIRNPVAPIVLFIALTLAGILSFMRMDVNNQPDVSFPVAQITVTQPGAAPTEMETQVTQRIEAAVRGISGVDELSSFVSEGVSTTTVQFSIGIPVDRGVTDVREAVSRIRSDLPEGILEPQVTRLDIDGGPIAYFSVEAVDMSLEELSWFVDNTVAKRLLAIPGMAQVRRGGGVSREIRVILDPVRMQAQGITAAQINAQLRQVNLNAGGGRAEIAGSEQSVRVLGNAQDARSLGSKLISVGLGRTVKLSDIAEVKDLYAEQRSLSKMDGRQVLSFGLSKAKGYSDLKVYDQAMAEIAKLQKENPKLHFTELYTSVEYVRAQYHSAIDAMIEGAVLAVLVVFLFLRDWRATFISALAIPLSAIPAFWLMDLMGFTLNGISMLALSLVAGVLVDDAIVEIENIVRHMRMGKTAYQASIDAADEIGLAVLATTMAIVAVFLPVGLMPGISGQFFKNFGLTIVAAVLLSLAVARLITPMVAAYFLKAHGHAPHGENRLMRGYMRLLAWSLRHRWWTVVAGGVAFVATIILFATLPFSFQPTINTNYSQVRIQMAPGSTLAQTVRVSDEATAVLKAAPDVTAAFSDISIGSADIYVTLDPKRKRTSIEFERALAPKLNAIPDARVTFQSQSGGLGRDITIMLTGDDPAKLNATALQVVAQMRGIPELRSPRIDGDLQRPEITIKPRFDLAADLGVTTAALSQTIRIATLGDIDQNVAKFSLADRQIPIRVAIDENARRSLSTIENLPVPTTAGGSVPLKVVAEIGFGAGPSQLRRYNQTRRIALGADLAPGAEAGVANPKIDALPALANLPAGIQKVPFGDSKWQAELVQNFIVAVVSGTLLVFAVLVLLYKRVMPPFVNMGSLLLAPLGGALALHLTGYAISMPVMIGLLMLLGIVAKNSILLVDFALEEMSKGVPRGQAILDAGHKRAQPIVMTTVAMVAGMVPIAFSLGGDGSFRAPMGITVIGGLIVSTMLTLVIVPATFSLAVEFEQWLGPMLGRRLTNNEPRDGRPASLPAE</sequence>
<dbReference type="InterPro" id="IPR001036">
    <property type="entry name" value="Acrflvin-R"/>
</dbReference>
<dbReference type="SUPFAM" id="SSF82714">
    <property type="entry name" value="Multidrug efflux transporter AcrB TolC docking domain, DN and DC subdomains"/>
    <property type="match status" value="2"/>
</dbReference>
<dbReference type="Pfam" id="PF00873">
    <property type="entry name" value="ACR_tran"/>
    <property type="match status" value="1"/>
</dbReference>
<dbReference type="Gene3D" id="1.20.1640.10">
    <property type="entry name" value="Multidrug efflux transporter AcrB transmembrane domain"/>
    <property type="match status" value="2"/>
</dbReference>
<feature type="transmembrane region" description="Helical" evidence="1">
    <location>
        <begin position="432"/>
        <end position="452"/>
    </location>
</feature>
<dbReference type="PRINTS" id="PR00702">
    <property type="entry name" value="ACRIFLAVINRP"/>
</dbReference>
<feature type="transmembrane region" description="Helical" evidence="1">
    <location>
        <begin position="332"/>
        <end position="354"/>
    </location>
</feature>
<dbReference type="Proteomes" id="UP000318681">
    <property type="component" value="Unassembled WGS sequence"/>
</dbReference>
<dbReference type="Gene3D" id="3.30.70.1320">
    <property type="entry name" value="Multidrug efflux transporter AcrB pore domain like"/>
    <property type="match status" value="1"/>
</dbReference>
<keyword evidence="1" id="KW-0812">Transmembrane</keyword>
<feature type="transmembrane region" description="Helical" evidence="1">
    <location>
        <begin position="935"/>
        <end position="954"/>
    </location>
</feature>